<name>A0ABR6WAU0_9BACT</name>
<accession>A0ABR6WAU0</accession>
<sequence length="64" mass="7275">METYKESVRQFNHLKADCVGAYEELIYVIETIYLMNDCMKSSPIVFNRRATVTGSSATEQPVPV</sequence>
<organism evidence="1 2">
    <name type="scientific">Spirosoma utsteinense</name>
    <dbReference type="NCBI Taxonomy" id="2585773"/>
    <lineage>
        <taxon>Bacteria</taxon>
        <taxon>Pseudomonadati</taxon>
        <taxon>Bacteroidota</taxon>
        <taxon>Cytophagia</taxon>
        <taxon>Cytophagales</taxon>
        <taxon>Cytophagaceae</taxon>
        <taxon>Spirosoma</taxon>
    </lineage>
</organism>
<dbReference type="Proteomes" id="UP000700732">
    <property type="component" value="Unassembled WGS sequence"/>
</dbReference>
<evidence type="ECO:0000313" key="1">
    <source>
        <dbReference type="EMBL" id="MBC3793399.1"/>
    </source>
</evidence>
<proteinExistence type="predicted"/>
<evidence type="ECO:0000313" key="2">
    <source>
        <dbReference type="Proteomes" id="UP000700732"/>
    </source>
</evidence>
<dbReference type="RefSeq" id="WP_186739275.1">
    <property type="nucleotide sequence ID" value="NZ_VFIA01000026.1"/>
</dbReference>
<comment type="caution">
    <text evidence="1">The sequence shown here is derived from an EMBL/GenBank/DDBJ whole genome shotgun (WGS) entry which is preliminary data.</text>
</comment>
<dbReference type="EMBL" id="VFIA01000026">
    <property type="protein sequence ID" value="MBC3793399.1"/>
    <property type="molecule type" value="Genomic_DNA"/>
</dbReference>
<protein>
    <submittedName>
        <fullName evidence="1">Uncharacterized protein</fullName>
    </submittedName>
</protein>
<reference evidence="1 2" key="1">
    <citation type="submission" date="2019-06" db="EMBL/GenBank/DDBJ databases">
        <title>Spirosoma utsteinense sp. nov. isolated from Antarctic ice-free soils.</title>
        <authorList>
            <person name="Tahon G."/>
        </authorList>
    </citation>
    <scope>NUCLEOTIDE SEQUENCE [LARGE SCALE GENOMIC DNA]</scope>
    <source>
        <strain evidence="1 2">LMG 31447</strain>
    </source>
</reference>
<gene>
    <name evidence="1" type="ORF">FH603_3917</name>
</gene>
<keyword evidence="2" id="KW-1185">Reference proteome</keyword>